<dbReference type="InterPro" id="IPR009033">
    <property type="entry name" value="Calreticulin/calnexin_P_dom_sf"/>
</dbReference>
<evidence type="ECO:0000256" key="11">
    <source>
        <dbReference type="SAM" id="MobiDB-lite"/>
    </source>
</evidence>
<dbReference type="Gene3D" id="2.10.250.10">
    <property type="entry name" value="Calreticulin/calnexin, P domain"/>
    <property type="match status" value="1"/>
</dbReference>
<dbReference type="GO" id="GO:0005509">
    <property type="term" value="F:calcium ion binding"/>
    <property type="evidence" value="ECO:0007669"/>
    <property type="project" value="InterPro"/>
</dbReference>
<evidence type="ECO:0000256" key="10">
    <source>
        <dbReference type="RuleBase" id="RU362126"/>
    </source>
</evidence>
<dbReference type="PANTHER" id="PTHR11073:SF1">
    <property type="entry name" value="CALNEXIN 14D-RELATED"/>
    <property type="match status" value="1"/>
</dbReference>
<comment type="subcellular location">
    <subcellularLocation>
        <location evidence="1">Endoplasmic reticulum membrane</location>
        <topology evidence="1">Single-pass membrane protein</topology>
    </subcellularLocation>
</comment>
<organism evidence="12 13">
    <name type="scientific">Malassezia cuniculi</name>
    <dbReference type="NCBI Taxonomy" id="948313"/>
    <lineage>
        <taxon>Eukaryota</taxon>
        <taxon>Fungi</taxon>
        <taxon>Dikarya</taxon>
        <taxon>Basidiomycota</taxon>
        <taxon>Ustilaginomycotina</taxon>
        <taxon>Malasseziomycetes</taxon>
        <taxon>Malasseziales</taxon>
        <taxon>Malasseziaceae</taxon>
        <taxon>Malassezia</taxon>
    </lineage>
</organism>
<feature type="region of interest" description="Disordered" evidence="11">
    <location>
        <begin position="231"/>
        <end position="325"/>
    </location>
</feature>
<keyword evidence="4 10" id="KW-0256">Endoplasmic reticulum</keyword>
<keyword evidence="3 10" id="KW-0812">Transmembrane</keyword>
<dbReference type="PROSITE" id="PS00804">
    <property type="entry name" value="CALRETICULIN_2"/>
    <property type="match status" value="1"/>
</dbReference>
<dbReference type="InterPro" id="IPR001580">
    <property type="entry name" value="Calret/calnex"/>
</dbReference>
<comment type="similarity">
    <text evidence="2 10">Belongs to the calreticulin family.</text>
</comment>
<dbReference type="Proteomes" id="UP001219933">
    <property type="component" value="Chromosome 4"/>
</dbReference>
<dbReference type="PROSITE" id="PS00803">
    <property type="entry name" value="CALRETICULIN_1"/>
    <property type="match status" value="1"/>
</dbReference>
<feature type="chain" id="PRO_5041768610" description="Calnexin" evidence="10">
    <location>
        <begin position="28"/>
        <end position="561"/>
    </location>
</feature>
<dbReference type="FunFam" id="2.60.120.200:FF:000011">
    <property type="entry name" value="Probable calnexin"/>
    <property type="match status" value="1"/>
</dbReference>
<dbReference type="PRINTS" id="PR00626">
    <property type="entry name" value="CALRETICULIN"/>
</dbReference>
<dbReference type="FunFam" id="2.10.250.10:FF:000001">
    <property type="entry name" value="Calnexin homolog"/>
    <property type="match status" value="1"/>
</dbReference>
<sequence length="561" mass="61937">MVKPLAAAAAAATASIAVLLCAGSVEARASFTPTKIKAPFLEQFTNGWEKRWSPSKASKLQRGTEEFKYDGEWAVEEPTVFPGLAGDKGLVLKSKAKQHAISAKFAEPMTFDGTQPLVVQYEVKMQKGLSCGGAYIKLLSDTPEGINSAEFSDTTPYTIMFGPDRCGTNNKVHFIFRHQNPTTGDIEEKHLEAPPFPKISKTTTLYTLIVNPDNTYEILINLESKKKGSLLEDFEPPVNPPEEIDDPTDEKPADWVDEPRIPDPTATKPDDWDEDAPVSIVDTTATKPDDWYEDEPLQIPDPDAVKPEEWDDEEDGEWTPPLISNPLCETNSGCGKWLPPLIRNPAYKGKWSAPLIDNPAYKGEWAPRKIRNPAFFVDNHPNRFTPIAGVGFELWSLDADILFDNVYVGHSIKDANKLAQETFVRKLPIERNVEISESIDKEERKWGAIVNPSPLVVRYKLFRKRLDNFIERLQDQIEKPSYIIKDMWDVPATLAAAVAAILVVIGTISAILGRLFGRKSPQPKAKTEPAAAADAGVAAAKSSAVATGSESTTARRNIAAK</sequence>
<dbReference type="GO" id="GO:0006457">
    <property type="term" value="P:protein folding"/>
    <property type="evidence" value="ECO:0007669"/>
    <property type="project" value="InterPro"/>
</dbReference>
<dbReference type="Gene3D" id="2.60.120.200">
    <property type="match status" value="1"/>
</dbReference>
<evidence type="ECO:0000256" key="8">
    <source>
        <dbReference type="ARBA" id="ARBA00040224"/>
    </source>
</evidence>
<evidence type="ECO:0000256" key="4">
    <source>
        <dbReference type="ARBA" id="ARBA00022824"/>
    </source>
</evidence>
<evidence type="ECO:0000313" key="12">
    <source>
        <dbReference type="EMBL" id="WFD36188.1"/>
    </source>
</evidence>
<dbReference type="EMBL" id="CP119880">
    <property type="protein sequence ID" value="WFD36188.1"/>
    <property type="molecule type" value="Genomic_DNA"/>
</dbReference>
<evidence type="ECO:0000256" key="1">
    <source>
        <dbReference type="ARBA" id="ARBA00004389"/>
    </source>
</evidence>
<name>A0AAF0F0V1_9BASI</name>
<feature type="compositionally biased region" description="Basic and acidic residues" evidence="11">
    <location>
        <begin position="249"/>
        <end position="261"/>
    </location>
</feature>
<keyword evidence="6 10" id="KW-0472">Membrane</keyword>
<dbReference type="InterPro" id="IPR013320">
    <property type="entry name" value="ConA-like_dom_sf"/>
</dbReference>
<gene>
    <name evidence="12" type="ORF">MCUN1_003065</name>
</gene>
<dbReference type="PANTHER" id="PTHR11073">
    <property type="entry name" value="CALRETICULIN AND CALNEXIN"/>
    <property type="match status" value="1"/>
</dbReference>
<evidence type="ECO:0000256" key="2">
    <source>
        <dbReference type="ARBA" id="ARBA00010983"/>
    </source>
</evidence>
<dbReference type="SUPFAM" id="SSF49899">
    <property type="entry name" value="Concanavalin A-like lectins/glucanases"/>
    <property type="match status" value="2"/>
</dbReference>
<dbReference type="SUPFAM" id="SSF63887">
    <property type="entry name" value="P-domain of calnexin/calreticulin"/>
    <property type="match status" value="1"/>
</dbReference>
<evidence type="ECO:0000256" key="3">
    <source>
        <dbReference type="ARBA" id="ARBA00022692"/>
    </source>
</evidence>
<dbReference type="GO" id="GO:0051082">
    <property type="term" value="F:unfolded protein binding"/>
    <property type="evidence" value="ECO:0007669"/>
    <property type="project" value="InterPro"/>
</dbReference>
<keyword evidence="10" id="KW-0732">Signal</keyword>
<dbReference type="GO" id="GO:0005789">
    <property type="term" value="C:endoplasmic reticulum membrane"/>
    <property type="evidence" value="ECO:0007669"/>
    <property type="project" value="UniProtKB-SubCell"/>
</dbReference>
<reference evidence="12" key="1">
    <citation type="submission" date="2023-03" db="EMBL/GenBank/DDBJ databases">
        <title>Mating type loci evolution in Malassezia.</title>
        <authorList>
            <person name="Coelho M.A."/>
        </authorList>
    </citation>
    <scope>NUCLEOTIDE SEQUENCE</scope>
    <source>
        <strain evidence="12">CBS 11721</strain>
    </source>
</reference>
<evidence type="ECO:0000256" key="7">
    <source>
        <dbReference type="ARBA" id="ARBA00023186"/>
    </source>
</evidence>
<keyword evidence="9" id="KW-1015">Disulfide bond</keyword>
<protein>
    <recommendedName>
        <fullName evidence="8">Calnexin</fullName>
    </recommendedName>
</protein>
<evidence type="ECO:0000256" key="6">
    <source>
        <dbReference type="ARBA" id="ARBA00023136"/>
    </source>
</evidence>
<feature type="disulfide bond" evidence="9">
    <location>
        <begin position="131"/>
        <end position="166"/>
    </location>
</feature>
<dbReference type="InterPro" id="IPR018124">
    <property type="entry name" value="Calret/calnex_CS"/>
</dbReference>
<evidence type="ECO:0000256" key="5">
    <source>
        <dbReference type="ARBA" id="ARBA00022989"/>
    </source>
</evidence>
<accession>A0AAF0F0V1</accession>
<dbReference type="GO" id="GO:0036503">
    <property type="term" value="P:ERAD pathway"/>
    <property type="evidence" value="ECO:0007669"/>
    <property type="project" value="TreeGrafter"/>
</dbReference>
<keyword evidence="5 10" id="KW-1133">Transmembrane helix</keyword>
<evidence type="ECO:0000256" key="9">
    <source>
        <dbReference type="PIRSR" id="PIRSR601580-3"/>
    </source>
</evidence>
<keyword evidence="7 10" id="KW-0143">Chaperone</keyword>
<keyword evidence="13" id="KW-1185">Reference proteome</keyword>
<evidence type="ECO:0000313" key="13">
    <source>
        <dbReference type="Proteomes" id="UP001219933"/>
    </source>
</evidence>
<dbReference type="Pfam" id="PF00262">
    <property type="entry name" value="Calreticulin"/>
    <property type="match status" value="1"/>
</dbReference>
<feature type="signal peptide" evidence="10">
    <location>
        <begin position="1"/>
        <end position="27"/>
    </location>
</feature>
<proteinExistence type="inferred from homology"/>
<dbReference type="AlphaFoldDB" id="A0AAF0F0V1"/>
<feature type="transmembrane region" description="Helical" evidence="10">
    <location>
        <begin position="494"/>
        <end position="516"/>
    </location>
</feature>